<evidence type="ECO:0000259" key="9">
    <source>
        <dbReference type="Pfam" id="PF12704"/>
    </source>
</evidence>
<dbReference type="EMBL" id="JSAM01000073">
    <property type="protein sequence ID" value="KIA77595.1"/>
    <property type="molecule type" value="Genomic_DNA"/>
</dbReference>
<evidence type="ECO:0000256" key="1">
    <source>
        <dbReference type="ARBA" id="ARBA00004651"/>
    </source>
</evidence>
<reference evidence="10 11" key="1">
    <citation type="journal article" date="2014" name="Mol. Biol. Evol.">
        <title>Massive expansion of Ubiquitination-related gene families within the Chlamydiae.</title>
        <authorList>
            <person name="Domman D."/>
            <person name="Collingro A."/>
            <person name="Lagkouvardos I."/>
            <person name="Gehre L."/>
            <person name="Weinmaier T."/>
            <person name="Rattei T."/>
            <person name="Subtil A."/>
            <person name="Horn M."/>
        </authorList>
    </citation>
    <scope>NUCLEOTIDE SEQUENCE [LARGE SCALE GENOMIC DNA]</scope>
    <source>
        <strain evidence="10 11">OEW1</strain>
    </source>
</reference>
<dbReference type="Pfam" id="PF12704">
    <property type="entry name" value="MacB_PCD"/>
    <property type="match status" value="1"/>
</dbReference>
<evidence type="ECO:0000256" key="3">
    <source>
        <dbReference type="ARBA" id="ARBA00022475"/>
    </source>
</evidence>
<feature type="transmembrane region" description="Helical" evidence="7">
    <location>
        <begin position="305"/>
        <end position="333"/>
    </location>
</feature>
<dbReference type="PATRIC" id="fig|83552.4.peg.1234"/>
<comment type="caution">
    <text evidence="10">The sequence shown here is derived from an EMBL/GenBank/DDBJ whole genome shotgun (WGS) entry which is preliminary data.</text>
</comment>
<protein>
    <submittedName>
        <fullName evidence="10">Uncharacterized protein</fullName>
    </submittedName>
</protein>
<evidence type="ECO:0000313" key="10">
    <source>
        <dbReference type="EMBL" id="KIA77595.1"/>
    </source>
</evidence>
<feature type="domain" description="MacB-like periplasmic core" evidence="9">
    <location>
        <begin position="20"/>
        <end position="228"/>
    </location>
</feature>
<gene>
    <name evidence="10" type="ORF">DB43_GD00260</name>
</gene>
<sequence>MLQIAIEMLLGDKVKYLVLISGLAFSTLLMTQQSSIFWGVMRWTTTMLRNTNIPVWVVDPHVEQITDIKPMRDTDLTRVRSVPGIDWALPFYYFLLEGKLYNGSFMTLQLMGVDSATLTGVPPTFIKGRLEDLWQSGAVIVDETGLNKLSKTLKKPLDIGDVFDINDHEVKIVGIVKAEQSFFGYPFIYTTYERAIEIAPKTRKNLSFILVQPKAGITPSAMVQTIEKETGLRAYTKESFFWKTLWWFFINTGIPVSFGATIILGFVIGIAVAGQTFYSFVNENLGNFSALKAMGADNSLLRHMVFFQAFIAGFIGYGIGLGITVINGVILFTTGRIPFYFSWQIPLLTFFMIVLISFFSAFLSLRKIETLDASEVFRA</sequence>
<accession>A0A0C1C9A8</accession>
<dbReference type="RefSeq" id="WP_039377119.1">
    <property type="nucleotide sequence ID" value="NZ_JSAM01000073.1"/>
</dbReference>
<evidence type="ECO:0000256" key="6">
    <source>
        <dbReference type="ARBA" id="ARBA00023136"/>
    </source>
</evidence>
<keyword evidence="2" id="KW-0813">Transport</keyword>
<evidence type="ECO:0000256" key="2">
    <source>
        <dbReference type="ARBA" id="ARBA00022448"/>
    </source>
</evidence>
<keyword evidence="5 7" id="KW-1133">Transmembrane helix</keyword>
<organism evidence="10 11">
    <name type="scientific">Parachlamydia acanthamoebae</name>
    <dbReference type="NCBI Taxonomy" id="83552"/>
    <lineage>
        <taxon>Bacteria</taxon>
        <taxon>Pseudomonadati</taxon>
        <taxon>Chlamydiota</taxon>
        <taxon>Chlamydiia</taxon>
        <taxon>Parachlamydiales</taxon>
        <taxon>Parachlamydiaceae</taxon>
        <taxon>Parachlamydia</taxon>
    </lineage>
</organism>
<evidence type="ECO:0000256" key="4">
    <source>
        <dbReference type="ARBA" id="ARBA00022692"/>
    </source>
</evidence>
<evidence type="ECO:0000259" key="8">
    <source>
        <dbReference type="Pfam" id="PF02687"/>
    </source>
</evidence>
<evidence type="ECO:0000313" key="11">
    <source>
        <dbReference type="Proteomes" id="UP000031307"/>
    </source>
</evidence>
<dbReference type="PANTHER" id="PTHR43738:SF1">
    <property type="entry name" value="HEMIN TRANSPORT SYSTEM PERMEASE PROTEIN HRTB-RELATED"/>
    <property type="match status" value="1"/>
</dbReference>
<keyword evidence="4 7" id="KW-0812">Transmembrane</keyword>
<dbReference type="InterPro" id="IPR003838">
    <property type="entry name" value="ABC3_permease_C"/>
</dbReference>
<dbReference type="InterPro" id="IPR025857">
    <property type="entry name" value="MacB_PCD"/>
</dbReference>
<dbReference type="Pfam" id="PF02687">
    <property type="entry name" value="FtsX"/>
    <property type="match status" value="1"/>
</dbReference>
<evidence type="ECO:0000256" key="5">
    <source>
        <dbReference type="ARBA" id="ARBA00022989"/>
    </source>
</evidence>
<dbReference type="InterPro" id="IPR051125">
    <property type="entry name" value="ABC-4/HrtB_transporter"/>
</dbReference>
<feature type="domain" description="ABC3 transporter permease C-terminal" evidence="8">
    <location>
        <begin position="262"/>
        <end position="368"/>
    </location>
</feature>
<dbReference type="GO" id="GO:0005886">
    <property type="term" value="C:plasma membrane"/>
    <property type="evidence" value="ECO:0007669"/>
    <property type="project" value="UniProtKB-SubCell"/>
</dbReference>
<keyword evidence="3" id="KW-1003">Cell membrane</keyword>
<dbReference type="Proteomes" id="UP000031307">
    <property type="component" value="Unassembled WGS sequence"/>
</dbReference>
<proteinExistence type="predicted"/>
<feature type="transmembrane region" description="Helical" evidence="7">
    <location>
        <begin position="345"/>
        <end position="365"/>
    </location>
</feature>
<evidence type="ECO:0000256" key="7">
    <source>
        <dbReference type="SAM" id="Phobius"/>
    </source>
</evidence>
<comment type="subcellular location">
    <subcellularLocation>
        <location evidence="1">Cell membrane</location>
        <topology evidence="1">Multi-pass membrane protein</topology>
    </subcellularLocation>
</comment>
<keyword evidence="6 7" id="KW-0472">Membrane</keyword>
<dbReference type="AlphaFoldDB" id="A0A0C1C9A8"/>
<dbReference type="PANTHER" id="PTHR43738">
    <property type="entry name" value="ABC TRANSPORTER, MEMBRANE PROTEIN"/>
    <property type="match status" value="1"/>
</dbReference>
<feature type="transmembrane region" description="Helical" evidence="7">
    <location>
        <begin position="245"/>
        <end position="273"/>
    </location>
</feature>
<name>A0A0C1C9A8_9BACT</name>